<evidence type="ECO:0000313" key="1">
    <source>
        <dbReference type="EMBL" id="KAI9914113.1"/>
    </source>
</evidence>
<evidence type="ECO:0000313" key="2">
    <source>
        <dbReference type="Proteomes" id="UP001163321"/>
    </source>
</evidence>
<gene>
    <name evidence="1" type="ORF">PsorP6_006008</name>
</gene>
<name>A0ACC0W7M1_9STRA</name>
<dbReference type="EMBL" id="CM047583">
    <property type="protein sequence ID" value="KAI9914113.1"/>
    <property type="molecule type" value="Genomic_DNA"/>
</dbReference>
<reference evidence="1 2" key="1">
    <citation type="journal article" date="2022" name="bioRxiv">
        <title>The genome of the oomycete Peronosclerospora sorghi, a cosmopolitan pathogen of maize and sorghum, is inflated with dispersed pseudogenes.</title>
        <authorList>
            <person name="Fletcher K."/>
            <person name="Martin F."/>
            <person name="Isakeit T."/>
            <person name="Cavanaugh K."/>
            <person name="Magill C."/>
            <person name="Michelmore R."/>
        </authorList>
    </citation>
    <scope>NUCLEOTIDE SEQUENCE [LARGE SCALE GENOMIC DNA]</scope>
    <source>
        <strain evidence="1">P6</strain>
    </source>
</reference>
<comment type="caution">
    <text evidence="1">The sequence shown here is derived from an EMBL/GenBank/DDBJ whole genome shotgun (WGS) entry which is preliminary data.</text>
</comment>
<accession>A0ACC0W7M1</accession>
<proteinExistence type="predicted"/>
<sequence length="1488" mass="168006">MPSSEESALRLNVWTLEEFGDLVMAWELATFRSRDNNAQNLHEAVYKHFVALRGGSSRRNKAALTSKRSALKFSYLFVRDFDLEQKALNGTMFFELPEPKRLELLTQWKKVNSSVVEITPAMFQALGRIMSREGDEEVIPPLRRRPKELHEVTEAAKIDIRPTRTPTASNGTVTSEVPTEKSKRKQLVPARTVVSKPWSFEETMQFIKAWSIAAQMVCESLTEAPTSIVHELQKQFEVLRGGKSGRTLSGLAAQRQVLKQSYMRIAAFDKIQEMKGDSKFSELSMITRQNLIRSWKSANLMDLPLKIYRELSEVIPLDTRAAALEDMRRAKVGTTSITHRGQTGRTLARPSKKQKLMTGAHDSHDAASAPDGSDEVKVATLTMVDQSGSKEYNEEKAAGISNRNNYFTMKRTSSAEYLANNRSPSMSGSTYPSLASAMKPGIDALVCTAKTTVGVAQPAASTVLPFSQTAQFANNEISDSVQTNTNKVIPSGGEFYDVEKKGPLFHDRKDNVVAALDTRKQPVKNDVPVFSEVNNRVSKDSARVADSEERDGIKMGLSALSYDRWAMSPKVTKEPQVDGNLAIVSKVDHTCERNVNATTKSASYAMDSEQWVDKKRKFHVDGPNGLLWENEELQILINAWEIAANRVCNSDPAERLSLNREMYREFVEMQGGSSVRNSTALAARRSSLRFSHAHIQSFNESQKAKGEPSYHEIPEDTRMTSLRSWKNRNCVDLTKEMYEALGRIFAMDKKLAEVRSLRPPPQPKTKKHTKHFMNAAYESEANHVSKTPKWTPEESSDLIKACADVMNASSDGDLSAADREAQIYDAFVTRRGSVGDKDVPLRRDLKSMAQQWQYVLASYSYIKAYNENCSEGDSPSWFEMSPVQKRAYQQCTNVPPKFVDLDAEMFELVTKTSFLEGTTLPLVSPVSKDPAEGISLRPRLARKKMDSLWSSDSDSSESSVRGSRAKRNKKEALVIKKGNSWPVEEIRTLIRAWQEASGLIKCSNMSSALETTFALFTKLQNGPLNQNRTLSSVRNKMIALKSSFTIISNFLAERGDRVAWFRMTPEERISEIRGLKNKTVMDLDEDMFKLMEQIIERKRSGTHEKSGKLKLHSKLSPAGALTKRKKEYDSNKAHAGQKSEKYVAANWSKEELLMLGEACGELLEGRRSRRYVFEEEKERFYRRYEELGGQNSLAAAVGLARFVLDSYEFIYFYDLKAAETNSVSWFELEAADRDPIVRRMGKAYRSFNGLNTVDREIFDVIDRIDAELRMKLGETKKKTYKPPNDAASSRYVDIEAVVNQCHFIRTKNGAWKKETDQSSSDEEAKSTSSEYTEKSASSSDSNAEVESRSEAEAEHGRHTRSPRRAIRRRSVTRHSIVPRKSKAIANSGGSSTLCITEIIQKQNRKLEEAVKRFRKESADARREHHAFLVQKIQDSFPVDTGNGSYLERVAERQGQTLVVIFQKLQQQRDAEKVKDDELTRQLFFRNGV</sequence>
<organism evidence="1 2">
    <name type="scientific">Peronosclerospora sorghi</name>
    <dbReference type="NCBI Taxonomy" id="230839"/>
    <lineage>
        <taxon>Eukaryota</taxon>
        <taxon>Sar</taxon>
        <taxon>Stramenopiles</taxon>
        <taxon>Oomycota</taxon>
        <taxon>Peronosporomycetes</taxon>
        <taxon>Peronosporales</taxon>
        <taxon>Peronosporaceae</taxon>
        <taxon>Peronosclerospora</taxon>
    </lineage>
</organism>
<keyword evidence="2" id="KW-1185">Reference proteome</keyword>
<dbReference type="Proteomes" id="UP001163321">
    <property type="component" value="Chromosome 4"/>
</dbReference>
<protein>
    <submittedName>
        <fullName evidence="1">Uncharacterized protein</fullName>
    </submittedName>
</protein>